<sequence length="439" mass="50085">MAACCAILEAAQAATTFNGASFPTCYGIQFTNHERHIYAFEHIFDRVCREHQIEHRLTKVKHPWTNGQVERMNRTIKDATVKRFHYDDHDQLRQHLATFISAYNFGRRLKTLRGLTPYEFICKCWTSEPERFTINPIHHIPGLNTYVADLLAMLDPGLPRISAIVPNYRYAPYLPARLESIARQTCPVYETLVLDDASPDDSLAVLEDYRRRTGREFDLVVNAENSGSGYVQWTRGARMARGDLIWIAEADDLAEPDFLARARQMLEDPDVAFVFCDSSQRDETGRLLARSYGHYYDTVEPGTLRRDLVLEGGDFVRRFLSIKNLILNVSAVVWRREALLAALAATEADHTAMKVACDWKIYTHAALTGGKVGYVAQALNMHRRHSQSVTHSRDAQAHYDEIIAVQDHIAARVALDAETLARRETYRAELRKQFGLEEV</sequence>
<accession>A0A1G7QP34</accession>
<dbReference type="AlphaFoldDB" id="A0A1G7QP34"/>
<dbReference type="OrthoDB" id="9803878at2"/>
<dbReference type="Proteomes" id="UP000183812">
    <property type="component" value="Unassembled WGS sequence"/>
</dbReference>
<dbReference type="Pfam" id="PF00535">
    <property type="entry name" value="Glycos_transf_2"/>
    <property type="match status" value="1"/>
</dbReference>
<feature type="domain" description="Integrase catalytic" evidence="1">
    <location>
        <begin position="1"/>
        <end position="125"/>
    </location>
</feature>
<dbReference type="InterPro" id="IPR012337">
    <property type="entry name" value="RNaseH-like_sf"/>
</dbReference>
<reference evidence="2 3" key="1">
    <citation type="submission" date="2016-10" db="EMBL/GenBank/DDBJ databases">
        <authorList>
            <person name="de Groot N.N."/>
        </authorList>
    </citation>
    <scope>NUCLEOTIDE SEQUENCE [LARGE SCALE GENOMIC DNA]</scope>
    <source>
        <strain evidence="3">DSM 938 / 37b4</strain>
    </source>
</reference>
<dbReference type="SUPFAM" id="SSF53098">
    <property type="entry name" value="Ribonuclease H-like"/>
    <property type="match status" value="1"/>
</dbReference>
<dbReference type="PROSITE" id="PS50994">
    <property type="entry name" value="INTEGRASE"/>
    <property type="match status" value="1"/>
</dbReference>
<dbReference type="InterPro" id="IPR001584">
    <property type="entry name" value="Integrase_cat-core"/>
</dbReference>
<dbReference type="GO" id="GO:0003676">
    <property type="term" value="F:nucleic acid binding"/>
    <property type="evidence" value="ECO:0007669"/>
    <property type="project" value="InterPro"/>
</dbReference>
<dbReference type="PANTHER" id="PTHR43685">
    <property type="entry name" value="GLYCOSYLTRANSFERASE"/>
    <property type="match status" value="1"/>
</dbReference>
<organism evidence="2 3">
    <name type="scientific">Rhodobacter capsulatus</name>
    <name type="common">Rhodopseudomonas capsulata</name>
    <dbReference type="NCBI Taxonomy" id="1061"/>
    <lineage>
        <taxon>Bacteria</taxon>
        <taxon>Pseudomonadati</taxon>
        <taxon>Pseudomonadota</taxon>
        <taxon>Alphaproteobacteria</taxon>
        <taxon>Rhodobacterales</taxon>
        <taxon>Rhodobacter group</taxon>
        <taxon>Rhodobacter</taxon>
    </lineage>
</organism>
<dbReference type="Pfam" id="PF13683">
    <property type="entry name" value="rve_3"/>
    <property type="match status" value="1"/>
</dbReference>
<evidence type="ECO:0000259" key="1">
    <source>
        <dbReference type="PROSITE" id="PS50994"/>
    </source>
</evidence>
<dbReference type="EMBL" id="FNAY01000024">
    <property type="protein sequence ID" value="SDF99400.1"/>
    <property type="molecule type" value="Genomic_DNA"/>
</dbReference>
<gene>
    <name evidence="2" type="ORF">SAMN04244550_03236</name>
</gene>
<dbReference type="InterPro" id="IPR050834">
    <property type="entry name" value="Glycosyltransf_2"/>
</dbReference>
<dbReference type="Gene3D" id="3.90.550.10">
    <property type="entry name" value="Spore Coat Polysaccharide Biosynthesis Protein SpsA, Chain A"/>
    <property type="match status" value="1"/>
</dbReference>
<dbReference type="PANTHER" id="PTHR43685:SF2">
    <property type="entry name" value="GLYCOSYLTRANSFERASE 2-LIKE DOMAIN-CONTAINING PROTEIN"/>
    <property type="match status" value="1"/>
</dbReference>
<evidence type="ECO:0000313" key="3">
    <source>
        <dbReference type="Proteomes" id="UP000183812"/>
    </source>
</evidence>
<dbReference type="InterPro" id="IPR001173">
    <property type="entry name" value="Glyco_trans_2-like"/>
</dbReference>
<dbReference type="Gene3D" id="3.30.420.10">
    <property type="entry name" value="Ribonuclease H-like superfamily/Ribonuclease H"/>
    <property type="match status" value="1"/>
</dbReference>
<dbReference type="CDD" id="cd00761">
    <property type="entry name" value="Glyco_tranf_GTA_type"/>
    <property type="match status" value="1"/>
</dbReference>
<dbReference type="SUPFAM" id="SSF53448">
    <property type="entry name" value="Nucleotide-diphospho-sugar transferases"/>
    <property type="match status" value="1"/>
</dbReference>
<name>A0A1G7QP34_RHOCA</name>
<dbReference type="GO" id="GO:0015074">
    <property type="term" value="P:DNA integration"/>
    <property type="evidence" value="ECO:0007669"/>
    <property type="project" value="InterPro"/>
</dbReference>
<evidence type="ECO:0000313" key="2">
    <source>
        <dbReference type="EMBL" id="SDF99400.1"/>
    </source>
</evidence>
<dbReference type="InterPro" id="IPR029044">
    <property type="entry name" value="Nucleotide-diphossugar_trans"/>
</dbReference>
<dbReference type="InterPro" id="IPR036397">
    <property type="entry name" value="RNaseH_sf"/>
</dbReference>
<protein>
    <submittedName>
        <fullName evidence="2">Integrase core domain-containing protein</fullName>
    </submittedName>
</protein>
<proteinExistence type="predicted"/>